<evidence type="ECO:0000313" key="6">
    <source>
        <dbReference type="EMBL" id="EZQ03867.1"/>
    </source>
</evidence>
<evidence type="ECO:0000256" key="5">
    <source>
        <dbReference type="ARBA" id="ARBA00022842"/>
    </source>
</evidence>
<evidence type="ECO:0000256" key="4">
    <source>
        <dbReference type="ARBA" id="ARBA00022801"/>
    </source>
</evidence>
<accession>A0A031LM89</accession>
<evidence type="ECO:0000256" key="1">
    <source>
        <dbReference type="ARBA" id="ARBA00001946"/>
    </source>
</evidence>
<proteinExistence type="inferred from homology"/>
<keyword evidence="7" id="KW-1185">Reference proteome</keyword>
<name>A0A031LM89_9CREN</name>
<dbReference type="Proteomes" id="UP000024332">
    <property type="component" value="Unassembled WGS sequence"/>
</dbReference>
<evidence type="ECO:0000256" key="3">
    <source>
        <dbReference type="ARBA" id="ARBA00022723"/>
    </source>
</evidence>
<dbReference type="InterPro" id="IPR023214">
    <property type="entry name" value="HAD_sf"/>
</dbReference>
<dbReference type="AlphaFoldDB" id="A0A031LM89"/>
<dbReference type="InterPro" id="IPR051400">
    <property type="entry name" value="HAD-like_hydrolase"/>
</dbReference>
<dbReference type="Gene3D" id="3.40.50.1000">
    <property type="entry name" value="HAD superfamily/HAD-like"/>
    <property type="match status" value="1"/>
</dbReference>
<dbReference type="SFLD" id="SFLDS00003">
    <property type="entry name" value="Haloacid_Dehalogenase"/>
    <property type="match status" value="1"/>
</dbReference>
<dbReference type="InterPro" id="IPR036412">
    <property type="entry name" value="HAD-like_sf"/>
</dbReference>
<keyword evidence="5" id="KW-0460">Magnesium</keyword>
<dbReference type="Pfam" id="PF00702">
    <property type="entry name" value="Hydrolase"/>
    <property type="match status" value="1"/>
</dbReference>
<dbReference type="PANTHER" id="PTHR46470">
    <property type="entry name" value="N-ACYLNEURAMINATE-9-PHOSPHATASE"/>
    <property type="match status" value="1"/>
</dbReference>
<dbReference type="NCBIfam" id="TIGR01549">
    <property type="entry name" value="HAD-SF-IA-v1"/>
    <property type="match status" value="1"/>
</dbReference>
<reference evidence="6 7" key="1">
    <citation type="submission" date="2014-03" db="EMBL/GenBank/DDBJ databases">
        <title>Draft genome sequence of the novel thermoacidophilic archaea Acidianus copahuensis ALE1 strain, isolated from Copahue volcanic area in Neuquen Argentina.</title>
        <authorList>
            <person name="Urbieta M.S."/>
            <person name="Rascovan N."/>
            <person name="Castro C."/>
            <person name="Revale S."/>
            <person name="Giaveno M.A."/>
            <person name="Vazquez M.P."/>
            <person name="Donati E.R."/>
        </authorList>
    </citation>
    <scope>NUCLEOTIDE SEQUENCE [LARGE SCALE GENOMIC DNA]</scope>
    <source>
        <strain evidence="6 7">ALE1</strain>
    </source>
</reference>
<comment type="similarity">
    <text evidence="2">Belongs to the HAD-like hydrolase superfamily.</text>
</comment>
<evidence type="ECO:0000256" key="2">
    <source>
        <dbReference type="ARBA" id="ARBA00007958"/>
    </source>
</evidence>
<dbReference type="EMBL" id="JFZT01000047">
    <property type="protein sequence ID" value="EZQ03867.1"/>
    <property type="molecule type" value="Genomic_DNA"/>
</dbReference>
<comment type="caution">
    <text evidence="6">The sequence shown here is derived from an EMBL/GenBank/DDBJ whole genome shotgun (WGS) entry which is preliminary data.</text>
</comment>
<dbReference type="RefSeq" id="WP_048100073.1">
    <property type="nucleotide sequence ID" value="NZ_JFZT01000047.1"/>
</dbReference>
<dbReference type="GO" id="GO:0046872">
    <property type="term" value="F:metal ion binding"/>
    <property type="evidence" value="ECO:0007669"/>
    <property type="project" value="UniProtKB-KW"/>
</dbReference>
<comment type="cofactor">
    <cofactor evidence="1">
        <name>Mg(2+)</name>
        <dbReference type="ChEBI" id="CHEBI:18420"/>
    </cofactor>
</comment>
<protein>
    <submittedName>
        <fullName evidence="6">2-haloalkanoic acid dehalogenase</fullName>
    </submittedName>
</protein>
<dbReference type="OrthoDB" id="31229at2157"/>
<dbReference type="PANTHER" id="PTHR46470:SF2">
    <property type="entry name" value="GLYCERALDEHYDE 3-PHOSPHATE PHOSPHATASE"/>
    <property type="match status" value="1"/>
</dbReference>
<dbReference type="GO" id="GO:0016791">
    <property type="term" value="F:phosphatase activity"/>
    <property type="evidence" value="ECO:0007669"/>
    <property type="project" value="TreeGrafter"/>
</dbReference>
<dbReference type="SFLD" id="SFLDG01129">
    <property type="entry name" value="C1.5:_HAD__Beta-PGM__Phosphata"/>
    <property type="match status" value="1"/>
</dbReference>
<dbReference type="PRINTS" id="PR00413">
    <property type="entry name" value="HADHALOGNASE"/>
</dbReference>
<organism evidence="6 7">
    <name type="scientific">Candidatus Acidianus copahuensis</name>
    <dbReference type="NCBI Taxonomy" id="1160895"/>
    <lineage>
        <taxon>Archaea</taxon>
        <taxon>Thermoproteota</taxon>
        <taxon>Thermoprotei</taxon>
        <taxon>Sulfolobales</taxon>
        <taxon>Sulfolobaceae</taxon>
        <taxon>Acidianus</taxon>
    </lineage>
</organism>
<dbReference type="Gene3D" id="1.20.120.710">
    <property type="entry name" value="Haloacid dehalogenase hydrolase-like domain"/>
    <property type="match status" value="1"/>
</dbReference>
<sequence>MEDINIFLGVKAIIFDFDNTLVNFEFNSKIALEAVARDIYDYLLDILPQVSLDKVKGTIFSMAEKLDSEGIYDRTIWWKEALQEIGASADKDQLSEWASLYWSIASKNQVYDDAEELLRYLKDKGYKLAIMSNSDGEGGNKRARIEKVHISRYFDKIIVAGENNIKPKPSVQPFVMTCEELGQNLGSCVYIGDDPVKDCLAASKAGLKSILIDRDGKVKFAELYADFVVRNLKELEEFF</sequence>
<dbReference type="SUPFAM" id="SSF56784">
    <property type="entry name" value="HAD-like"/>
    <property type="match status" value="1"/>
</dbReference>
<dbReference type="InterPro" id="IPR006439">
    <property type="entry name" value="HAD-SF_hydro_IA"/>
</dbReference>
<evidence type="ECO:0000313" key="7">
    <source>
        <dbReference type="Proteomes" id="UP000024332"/>
    </source>
</evidence>
<keyword evidence="3" id="KW-0479">Metal-binding</keyword>
<dbReference type="STRING" id="1160895.CM19_09110"/>
<dbReference type="GO" id="GO:0044281">
    <property type="term" value="P:small molecule metabolic process"/>
    <property type="evidence" value="ECO:0007669"/>
    <property type="project" value="UniProtKB-ARBA"/>
</dbReference>
<keyword evidence="4" id="KW-0378">Hydrolase</keyword>
<gene>
    <name evidence="6" type="ORF">CM19_09110</name>
</gene>